<dbReference type="AlphaFoldDB" id="A0A0A7EBJ2"/>
<dbReference type="EMBL" id="CP009888">
    <property type="protein sequence ID" value="AIY63939.1"/>
    <property type="molecule type" value="Genomic_DNA"/>
</dbReference>
<proteinExistence type="predicted"/>
<dbReference type="HOGENOM" id="CLU_2370681_0_0_6"/>
<name>A0A0A7EBJ2_9GAMM</name>
<protein>
    <submittedName>
        <fullName evidence="1">Uncharacterized protein</fullName>
    </submittedName>
</protein>
<evidence type="ECO:0000313" key="2">
    <source>
        <dbReference type="Proteomes" id="UP000030341"/>
    </source>
</evidence>
<accession>A0A0A7EBJ2</accession>
<evidence type="ECO:0000313" key="1">
    <source>
        <dbReference type="EMBL" id="AIY63939.1"/>
    </source>
</evidence>
<dbReference type="RefSeq" id="WP_038637708.1">
    <property type="nucleotide sequence ID" value="NZ_CP009888.1"/>
</dbReference>
<dbReference type="Proteomes" id="UP000030341">
    <property type="component" value="Chromosome 1"/>
</dbReference>
<reference evidence="1 2" key="1">
    <citation type="submission" date="2014-11" db="EMBL/GenBank/DDBJ databases">
        <title>Complete Genome Sequence of Pseudoalteromonas sp. Strain OCN003 Isolated from Kaneohe Bay, Oahu, Hawaii.</title>
        <authorList>
            <person name="Beurmann S."/>
            <person name="Videau P."/>
            <person name="Ushijima B."/>
            <person name="Smith A.M."/>
            <person name="Aeby G.S."/>
            <person name="Callahan S.M."/>
            <person name="Belcaid M."/>
        </authorList>
    </citation>
    <scope>NUCLEOTIDE SEQUENCE [LARGE SCALE GENOMIC DNA]</scope>
    <source>
        <strain evidence="1 2">OCN003</strain>
    </source>
</reference>
<keyword evidence="2" id="KW-1185">Reference proteome</keyword>
<sequence>MSDVEFEKRHESIGPVFTEWYDGSNTISSWTIDVENEVSLRLMDVTVSVTVTEANDQNYKGTVRAFENVLGRTFEGISIGDTVSFRYENIIGCSK</sequence>
<organism evidence="1 2">
    <name type="scientific">Pseudoalteromonas piratica</name>
    <dbReference type="NCBI Taxonomy" id="1348114"/>
    <lineage>
        <taxon>Bacteria</taxon>
        <taxon>Pseudomonadati</taxon>
        <taxon>Pseudomonadota</taxon>
        <taxon>Gammaproteobacteria</taxon>
        <taxon>Alteromonadales</taxon>
        <taxon>Pseudoalteromonadaceae</taxon>
        <taxon>Pseudoalteromonas</taxon>
    </lineage>
</organism>
<dbReference type="OrthoDB" id="9804574at2"/>
<dbReference type="KEGG" id="pseo:OM33_01285"/>
<gene>
    <name evidence="1" type="ORF">OM33_01285</name>
</gene>